<evidence type="ECO:0000313" key="3">
    <source>
        <dbReference type="Proteomes" id="UP000008209"/>
    </source>
</evidence>
<dbReference type="AlphaFoldDB" id="E6XHN7"/>
<dbReference type="OrthoDB" id="7469010at2"/>
<dbReference type="EMBL" id="CP002457">
    <property type="protein sequence ID" value="ADV56312.1"/>
    <property type="molecule type" value="Genomic_DNA"/>
</dbReference>
<organism evidence="2 3">
    <name type="scientific">Shewanella putrefaciens (strain 200)</name>
    <dbReference type="NCBI Taxonomy" id="399804"/>
    <lineage>
        <taxon>Bacteria</taxon>
        <taxon>Pseudomonadati</taxon>
        <taxon>Pseudomonadota</taxon>
        <taxon>Gammaproteobacteria</taxon>
        <taxon>Alteromonadales</taxon>
        <taxon>Shewanellaceae</taxon>
        <taxon>Shewanella</taxon>
    </lineage>
</organism>
<evidence type="ECO:0000313" key="2">
    <source>
        <dbReference type="EMBL" id="ADV56312.1"/>
    </source>
</evidence>
<dbReference type="KEGG" id="shp:Sput200_3693"/>
<name>E6XHN7_SHEP2</name>
<proteinExistence type="predicted"/>
<evidence type="ECO:0000313" key="1">
    <source>
        <dbReference type="EMBL" id="ADV56072.1"/>
    </source>
</evidence>
<gene>
    <name evidence="1" type="ordered locus">Sput200_3693</name>
    <name evidence="2" type="ordered locus">Sput200_3953</name>
</gene>
<dbReference type="HOGENOM" id="CLU_118555_0_0_6"/>
<dbReference type="PATRIC" id="fig|399804.5.peg.3822"/>
<dbReference type="Proteomes" id="UP000008209">
    <property type="component" value="Chromosome"/>
</dbReference>
<dbReference type="EMBL" id="CP002457">
    <property type="protein sequence ID" value="ADV56072.1"/>
    <property type="molecule type" value="Genomic_DNA"/>
</dbReference>
<protein>
    <submittedName>
        <fullName evidence="2">Uncharacterized protein</fullName>
    </submittedName>
</protein>
<reference evidence="2 3" key="1">
    <citation type="submission" date="2011-01" db="EMBL/GenBank/DDBJ databases">
        <title>Complete sequence of Shewanella putrefaciens 200.</title>
        <authorList>
            <consortium name="US DOE Joint Genome Institute"/>
            <person name="Lucas S."/>
            <person name="Copeland A."/>
            <person name="Lapidus A."/>
            <person name="Cheng J.-F."/>
            <person name="Bruce D."/>
            <person name="Goodwin L."/>
            <person name="Pitluck S."/>
            <person name="Munk A.C."/>
            <person name="Detter J.C."/>
            <person name="Han C."/>
            <person name="Tapia R."/>
            <person name="Land M."/>
            <person name="Hauser L."/>
            <person name="Chang Y.-J."/>
            <person name="Jeffries C."/>
            <person name="Kyrpides N."/>
            <person name="Ivanova N."/>
            <person name="Mikhailova N."/>
            <person name="Kolker E."/>
            <person name="Lawrence C."/>
            <person name="McCue L.A."/>
            <person name="DiChristina T."/>
            <person name="Nealson K."/>
            <person name="Fredrickson J.K."/>
            <person name="Woyke T."/>
        </authorList>
    </citation>
    <scope>NUCLEOTIDE SEQUENCE [LARGE SCALE GENOMIC DNA]</scope>
    <source>
        <strain evidence="2 3">200</strain>
    </source>
</reference>
<accession>E6XHN7</accession>
<dbReference type="KEGG" id="shp:Sput200_3953"/>
<sequence>MLIFPDDIYPTECVWRLKAQTEVFSNPFNSSRQTLELPGAAWEAQLRFDTLTRAKGAVLFGLSAQLRGAAGRILLWDHAFASPRGSALGAPVVHGAGQFGHQLTVRGCQPNTLFLRTGDYFQLNNQLHIMTADATANALGHCQLLFEAPMRHIPVDGTALITRKAKAVMMLKDDDQGGRRSTKRLILSSLTLSLIEDVSL</sequence>